<dbReference type="GO" id="GO:0005886">
    <property type="term" value="C:plasma membrane"/>
    <property type="evidence" value="ECO:0007669"/>
    <property type="project" value="UniProtKB-SubCell"/>
</dbReference>
<dbReference type="EMBL" id="CAEZVS010000044">
    <property type="protein sequence ID" value="CAB4634113.1"/>
    <property type="molecule type" value="Genomic_DNA"/>
</dbReference>
<dbReference type="InterPro" id="IPR001958">
    <property type="entry name" value="Tet-R_TetA/multi-R_MdtG-like"/>
</dbReference>
<feature type="transmembrane region" description="Helical" evidence="7">
    <location>
        <begin position="102"/>
        <end position="120"/>
    </location>
</feature>
<keyword evidence="2" id="KW-0813">Transport</keyword>
<feature type="domain" description="Major facilitator superfamily (MFS) profile" evidence="8">
    <location>
        <begin position="13"/>
        <end position="390"/>
    </location>
</feature>
<dbReference type="InterPro" id="IPR005829">
    <property type="entry name" value="Sugar_transporter_CS"/>
</dbReference>
<evidence type="ECO:0000256" key="1">
    <source>
        <dbReference type="ARBA" id="ARBA00004651"/>
    </source>
</evidence>
<dbReference type="Gene3D" id="1.20.1250.20">
    <property type="entry name" value="MFS general substrate transporter like domains"/>
    <property type="match status" value="2"/>
</dbReference>
<dbReference type="PROSITE" id="PS00216">
    <property type="entry name" value="SUGAR_TRANSPORT_1"/>
    <property type="match status" value="1"/>
</dbReference>
<name>A0A6J6LYN4_9ZZZZ</name>
<evidence type="ECO:0000256" key="3">
    <source>
        <dbReference type="ARBA" id="ARBA00022475"/>
    </source>
</evidence>
<keyword evidence="5 7" id="KW-1133">Transmembrane helix</keyword>
<evidence type="ECO:0000313" key="10">
    <source>
        <dbReference type="EMBL" id="CAB4666856.1"/>
    </source>
</evidence>
<evidence type="ECO:0000259" key="8">
    <source>
        <dbReference type="PROSITE" id="PS50850"/>
    </source>
</evidence>
<dbReference type="PROSITE" id="PS50850">
    <property type="entry name" value="MFS"/>
    <property type="match status" value="1"/>
</dbReference>
<feature type="transmembrane region" description="Helical" evidence="7">
    <location>
        <begin position="140"/>
        <end position="162"/>
    </location>
</feature>
<evidence type="ECO:0000256" key="6">
    <source>
        <dbReference type="ARBA" id="ARBA00023136"/>
    </source>
</evidence>
<keyword evidence="3" id="KW-1003">Cell membrane</keyword>
<evidence type="ECO:0000256" key="7">
    <source>
        <dbReference type="SAM" id="Phobius"/>
    </source>
</evidence>
<feature type="transmembrane region" description="Helical" evidence="7">
    <location>
        <begin position="12"/>
        <end position="35"/>
    </location>
</feature>
<accession>A0A6J6LYN4</accession>
<feature type="transmembrane region" description="Helical" evidence="7">
    <location>
        <begin position="168"/>
        <end position="186"/>
    </location>
</feature>
<feature type="transmembrane region" description="Helical" evidence="7">
    <location>
        <begin position="79"/>
        <end position="96"/>
    </location>
</feature>
<dbReference type="GO" id="GO:0022857">
    <property type="term" value="F:transmembrane transporter activity"/>
    <property type="evidence" value="ECO:0007669"/>
    <property type="project" value="InterPro"/>
</dbReference>
<dbReference type="SUPFAM" id="SSF103473">
    <property type="entry name" value="MFS general substrate transporter"/>
    <property type="match status" value="1"/>
</dbReference>
<dbReference type="InterPro" id="IPR020846">
    <property type="entry name" value="MFS_dom"/>
</dbReference>
<feature type="transmembrane region" description="Helical" evidence="7">
    <location>
        <begin position="302"/>
        <end position="324"/>
    </location>
</feature>
<feature type="transmembrane region" description="Helical" evidence="7">
    <location>
        <begin position="361"/>
        <end position="382"/>
    </location>
</feature>
<dbReference type="EMBL" id="CAEZWX010000029">
    <property type="protein sequence ID" value="CAB4666856.1"/>
    <property type="molecule type" value="Genomic_DNA"/>
</dbReference>
<sequence length="403" mass="41894">MPANTKDFKISSLSFPVFTPSLLFGIGEGSLLPIIPASAQALGASLPTAGIITGLVMVGTLAADIPAARLINSIGERKAMLSAAAVGSVGVFVSLLSTSLWMLGLGMFLLGASVSVFALARHSFLTEAVPYSHRARSLSILGGVFRAGHFFGPMIGALLITLFDVRAVYWNAVIFCALAALVLVFVKPDLMPNTPGTKPGATWMVAKRESKKLVTLGVVSAIMGGLRTARIVGLPLWALHIGLSPAATALYMGIAGALDLALSYTSGQIMDRFGRRWSALPTLLGLSFTFSLLTVATDATTFLAVALVMSLANGVGSGIILVIGSDLAPKGERNEFLASYRLLVDAGVAATPILISLTTAVFGLATAMFTLTGAGIIGAAMAHRYLPRRAKASEQTLPISENM</sequence>
<evidence type="ECO:0000256" key="2">
    <source>
        <dbReference type="ARBA" id="ARBA00022448"/>
    </source>
</evidence>
<protein>
    <submittedName>
        <fullName evidence="10">Unannotated protein</fullName>
    </submittedName>
</protein>
<evidence type="ECO:0000256" key="4">
    <source>
        <dbReference type="ARBA" id="ARBA00022692"/>
    </source>
</evidence>
<dbReference type="Pfam" id="PF07690">
    <property type="entry name" value="MFS_1"/>
    <property type="match status" value="1"/>
</dbReference>
<evidence type="ECO:0000313" key="9">
    <source>
        <dbReference type="EMBL" id="CAB4634113.1"/>
    </source>
</evidence>
<dbReference type="PRINTS" id="PR01035">
    <property type="entry name" value="TCRTETA"/>
</dbReference>
<keyword evidence="6 7" id="KW-0472">Membrane</keyword>
<comment type="subcellular location">
    <subcellularLocation>
        <location evidence="1">Cell membrane</location>
        <topology evidence="1">Multi-pass membrane protein</topology>
    </subcellularLocation>
</comment>
<dbReference type="InterPro" id="IPR050171">
    <property type="entry name" value="MFS_Transporters"/>
</dbReference>
<dbReference type="PANTHER" id="PTHR23517">
    <property type="entry name" value="RESISTANCE PROTEIN MDTM, PUTATIVE-RELATED-RELATED"/>
    <property type="match status" value="1"/>
</dbReference>
<keyword evidence="4 7" id="KW-0812">Transmembrane</keyword>
<dbReference type="PANTHER" id="PTHR23517:SF3">
    <property type="entry name" value="INTEGRAL MEMBRANE TRANSPORT PROTEIN"/>
    <property type="match status" value="1"/>
</dbReference>
<dbReference type="InterPro" id="IPR036259">
    <property type="entry name" value="MFS_trans_sf"/>
</dbReference>
<proteinExistence type="predicted"/>
<dbReference type="AlphaFoldDB" id="A0A6J6LYN4"/>
<gene>
    <name evidence="9" type="ORF">UFOPK2106_00436</name>
    <name evidence="10" type="ORF">UFOPK2328_00341</name>
</gene>
<evidence type="ECO:0000256" key="5">
    <source>
        <dbReference type="ARBA" id="ARBA00022989"/>
    </source>
</evidence>
<feature type="transmembrane region" description="Helical" evidence="7">
    <location>
        <begin position="243"/>
        <end position="265"/>
    </location>
</feature>
<feature type="transmembrane region" description="Helical" evidence="7">
    <location>
        <begin position="41"/>
        <end position="67"/>
    </location>
</feature>
<feature type="transmembrane region" description="Helical" evidence="7">
    <location>
        <begin position="277"/>
        <end position="296"/>
    </location>
</feature>
<organism evidence="10">
    <name type="scientific">freshwater metagenome</name>
    <dbReference type="NCBI Taxonomy" id="449393"/>
    <lineage>
        <taxon>unclassified sequences</taxon>
        <taxon>metagenomes</taxon>
        <taxon>ecological metagenomes</taxon>
    </lineage>
</organism>
<dbReference type="InterPro" id="IPR011701">
    <property type="entry name" value="MFS"/>
</dbReference>
<reference evidence="10" key="1">
    <citation type="submission" date="2020-05" db="EMBL/GenBank/DDBJ databases">
        <authorList>
            <person name="Chiriac C."/>
            <person name="Salcher M."/>
            <person name="Ghai R."/>
            <person name="Kavagutti S V."/>
        </authorList>
    </citation>
    <scope>NUCLEOTIDE SEQUENCE</scope>
</reference>